<dbReference type="Gene3D" id="3.90.1150.10">
    <property type="entry name" value="Aspartate Aminotransferase, domain 1"/>
    <property type="match status" value="1"/>
</dbReference>
<keyword evidence="2 5" id="KW-0032">Aminotransferase</keyword>
<keyword evidence="4" id="KW-0663">Pyridoxal phosphate</keyword>
<dbReference type="GO" id="GO:0042802">
    <property type="term" value="F:identical protein binding"/>
    <property type="evidence" value="ECO:0007669"/>
    <property type="project" value="TreeGrafter"/>
</dbReference>
<dbReference type="InterPro" id="IPR015424">
    <property type="entry name" value="PyrdxlP-dep_Trfase"/>
</dbReference>
<dbReference type="PROSITE" id="PS00600">
    <property type="entry name" value="AA_TRANSFER_CLASS_3"/>
    <property type="match status" value="1"/>
</dbReference>
<evidence type="ECO:0000256" key="3">
    <source>
        <dbReference type="ARBA" id="ARBA00022679"/>
    </source>
</evidence>
<accession>A0A965GC88</accession>
<keyword evidence="3" id="KW-0808">Transferase</keyword>
<dbReference type="PANTHER" id="PTHR11986:SF79">
    <property type="entry name" value="ACETYLORNITHINE AMINOTRANSFERASE, MITOCHONDRIAL"/>
    <property type="match status" value="1"/>
</dbReference>
<dbReference type="PANTHER" id="PTHR11986">
    <property type="entry name" value="AMINOTRANSFERASE CLASS III"/>
    <property type="match status" value="1"/>
</dbReference>
<dbReference type="InterPro" id="IPR050103">
    <property type="entry name" value="Class-III_PLP-dep_AT"/>
</dbReference>
<protein>
    <submittedName>
        <fullName evidence="5">Aminotransferase class III-fold pyridoxal phosphate-dependent enzyme</fullName>
    </submittedName>
</protein>
<dbReference type="AlphaFoldDB" id="A0A965GC88"/>
<dbReference type="Gene3D" id="3.40.640.10">
    <property type="entry name" value="Type I PLP-dependent aspartate aminotransferase-like (Major domain)"/>
    <property type="match status" value="1"/>
</dbReference>
<proteinExistence type="predicted"/>
<evidence type="ECO:0000256" key="2">
    <source>
        <dbReference type="ARBA" id="ARBA00022576"/>
    </source>
</evidence>
<dbReference type="GO" id="GO:0030170">
    <property type="term" value="F:pyridoxal phosphate binding"/>
    <property type="evidence" value="ECO:0007669"/>
    <property type="project" value="InterPro"/>
</dbReference>
<dbReference type="FunFam" id="3.40.640.10:FF:000004">
    <property type="entry name" value="Acetylornithine aminotransferase"/>
    <property type="match status" value="1"/>
</dbReference>
<comment type="cofactor">
    <cofactor evidence="1">
        <name>pyridoxal 5'-phosphate</name>
        <dbReference type="ChEBI" id="CHEBI:597326"/>
    </cofactor>
</comment>
<dbReference type="InterPro" id="IPR015422">
    <property type="entry name" value="PyrdxlP-dep_Trfase_small"/>
</dbReference>
<dbReference type="Proteomes" id="UP000740727">
    <property type="component" value="Unassembled WGS sequence"/>
</dbReference>
<dbReference type="CDD" id="cd00610">
    <property type="entry name" value="OAT_like"/>
    <property type="match status" value="1"/>
</dbReference>
<dbReference type="Pfam" id="PF00202">
    <property type="entry name" value="Aminotran_3"/>
    <property type="match status" value="1"/>
</dbReference>
<name>A0A965GC88_9PROT</name>
<evidence type="ECO:0000256" key="4">
    <source>
        <dbReference type="ARBA" id="ARBA00022898"/>
    </source>
</evidence>
<reference evidence="5" key="1">
    <citation type="submission" date="2018-10" db="EMBL/GenBank/DDBJ databases">
        <title>Iterative Subtractive Binning of Freshwater Chronoseries Metagenomes Recovers Nearly Complete Genomes from over Four Hundred Novel Species.</title>
        <authorList>
            <person name="Rodriguez-R L.M."/>
            <person name="Tsementzi D."/>
            <person name="Luo C."/>
            <person name="Konstantinidis K.T."/>
        </authorList>
    </citation>
    <scope>NUCLEOTIDE SEQUENCE</scope>
    <source>
        <strain evidence="5">WB5_2A_028</strain>
    </source>
</reference>
<dbReference type="GO" id="GO:0008483">
    <property type="term" value="F:transaminase activity"/>
    <property type="evidence" value="ECO:0007669"/>
    <property type="project" value="UniProtKB-KW"/>
</dbReference>
<evidence type="ECO:0000313" key="6">
    <source>
        <dbReference type="Proteomes" id="UP000740727"/>
    </source>
</evidence>
<sequence length="265" mass="28116">MKSWDEVFMANYGTPQLTLVKGSGNKVIDSQGNQYLDFLGGIATNILGHAHPAITEAVTKQLTELTHVSNFYAHPQGLALAGELQTLVGDNTARTFFCNSGAEANEAALKISRLTGKKKIVAFVNSFHGRTMGALSMTGQNIKRDPFKPLIPNISFLPYGDEGALKKGISKRTAMVIIEPIQGEAGVIVPPSGFLKKVRERTSDVGALLAVDEVQTGMGRTGEWFAYQSEEITPDIITLAKGLGGGLPLGATIGIGKAGERGTDS</sequence>
<comment type="caution">
    <text evidence="5">The sequence shown here is derived from an EMBL/GenBank/DDBJ whole genome shotgun (WGS) entry which is preliminary data.</text>
</comment>
<dbReference type="EMBL" id="RFXN01000027">
    <property type="protein sequence ID" value="NBR93825.1"/>
    <property type="molecule type" value="Genomic_DNA"/>
</dbReference>
<dbReference type="SUPFAM" id="SSF53383">
    <property type="entry name" value="PLP-dependent transferases"/>
    <property type="match status" value="1"/>
</dbReference>
<dbReference type="InterPro" id="IPR015421">
    <property type="entry name" value="PyrdxlP-dep_Trfase_major"/>
</dbReference>
<dbReference type="InterPro" id="IPR049704">
    <property type="entry name" value="Aminotrans_3_PPA_site"/>
</dbReference>
<organism evidence="5 6">
    <name type="scientific">Candidatus Fonsibacter lacus</name>
    <dbReference type="NCBI Taxonomy" id="2576439"/>
    <lineage>
        <taxon>Bacteria</taxon>
        <taxon>Pseudomonadati</taxon>
        <taxon>Pseudomonadota</taxon>
        <taxon>Alphaproteobacteria</taxon>
        <taxon>Candidatus Pelagibacterales</taxon>
        <taxon>Candidatus Pelagibacterales incertae sedis</taxon>
        <taxon>Candidatus Fonsibacter</taxon>
    </lineage>
</organism>
<evidence type="ECO:0000256" key="1">
    <source>
        <dbReference type="ARBA" id="ARBA00001933"/>
    </source>
</evidence>
<gene>
    <name evidence="5" type="ORF">EBT44_03135</name>
</gene>
<evidence type="ECO:0000313" key="5">
    <source>
        <dbReference type="EMBL" id="NBR93825.1"/>
    </source>
</evidence>
<dbReference type="InterPro" id="IPR005814">
    <property type="entry name" value="Aminotrans_3"/>
</dbReference>